<organism evidence="1 2">
    <name type="scientific">Mycobacterium shigaense</name>
    <dbReference type="NCBI Taxonomy" id="722731"/>
    <lineage>
        <taxon>Bacteria</taxon>
        <taxon>Bacillati</taxon>
        <taxon>Actinomycetota</taxon>
        <taxon>Actinomycetes</taxon>
        <taxon>Mycobacteriales</taxon>
        <taxon>Mycobacteriaceae</taxon>
        <taxon>Mycobacterium</taxon>
        <taxon>Mycobacterium simiae complex</taxon>
    </lineage>
</organism>
<evidence type="ECO:0000313" key="2">
    <source>
        <dbReference type="Proteomes" id="UP000217736"/>
    </source>
</evidence>
<evidence type="ECO:0000313" key="1">
    <source>
        <dbReference type="EMBL" id="BAX94276.1"/>
    </source>
</evidence>
<dbReference type="AlphaFoldDB" id="A0A1Z4EN21"/>
<accession>A0A1Z4EN21</accession>
<name>A0A1Z4EN21_9MYCO</name>
<dbReference type="RefSeq" id="WP_096442553.1">
    <property type="nucleotide sequence ID" value="NZ_AP018164.1"/>
</dbReference>
<protein>
    <submittedName>
        <fullName evidence="1">Uncharacterized protein</fullName>
    </submittedName>
</protein>
<dbReference type="KEGG" id="mshg:MSG_04155"/>
<reference evidence="2" key="1">
    <citation type="submission" date="2017-06" db="EMBL/GenBank/DDBJ databases">
        <title>Complete Genome Sequence of Mycobacterium shigaense.</title>
        <authorList>
            <person name="Fukano H."/>
            <person name="Yoshida M."/>
            <person name="Kazumi Y."/>
            <person name="Ogura Y."/>
            <person name="Mitarai S."/>
            <person name="Hayashi T."/>
            <person name="Hoshino Y."/>
        </authorList>
    </citation>
    <scope>NUCLEOTIDE SEQUENCE [LARGE SCALE GENOMIC DNA]</scope>
    <source>
        <strain evidence="2">UN-152</strain>
    </source>
</reference>
<dbReference type="Proteomes" id="UP000217736">
    <property type="component" value="Chromosome"/>
</dbReference>
<gene>
    <name evidence="1" type="ORF">MSG_04155</name>
</gene>
<dbReference type="EMBL" id="AP018164">
    <property type="protein sequence ID" value="BAX94276.1"/>
    <property type="molecule type" value="Genomic_DNA"/>
</dbReference>
<sequence>MGSRARSGQRRPGLVWLIGLLVIPLLIAVIGHAALAPGRSGNASAGALATVGPPGKRGAPKLNLAPMSIVRSATT</sequence>
<keyword evidence="2" id="KW-1185">Reference proteome</keyword>
<proteinExistence type="predicted"/>